<dbReference type="PANTHER" id="PTHR34979:SF1">
    <property type="entry name" value="INNER MEMBRANE PROTEIN YGAZ"/>
    <property type="match status" value="1"/>
</dbReference>
<evidence type="ECO:0000256" key="5">
    <source>
        <dbReference type="ARBA" id="ARBA00022692"/>
    </source>
</evidence>
<evidence type="ECO:0000256" key="2">
    <source>
        <dbReference type="ARBA" id="ARBA00010735"/>
    </source>
</evidence>
<feature type="transmembrane region" description="Helical" evidence="8">
    <location>
        <begin position="131"/>
        <end position="150"/>
    </location>
</feature>
<evidence type="ECO:0000256" key="7">
    <source>
        <dbReference type="ARBA" id="ARBA00023136"/>
    </source>
</evidence>
<name>A0A143Y5Y1_9LACT</name>
<keyword evidence="3" id="KW-0813">Transport</keyword>
<protein>
    <submittedName>
        <fullName evidence="9">Branched-chain amino acid transport permease</fullName>
    </submittedName>
</protein>
<keyword evidence="6 8" id="KW-1133">Transmembrane helix</keyword>
<evidence type="ECO:0000256" key="3">
    <source>
        <dbReference type="ARBA" id="ARBA00022448"/>
    </source>
</evidence>
<comment type="subcellular location">
    <subcellularLocation>
        <location evidence="1">Cell membrane</location>
        <topology evidence="1">Multi-pass membrane protein</topology>
    </subcellularLocation>
</comment>
<accession>A0A143Y5Y1</accession>
<dbReference type="STRING" id="140314.SAMN04488076_102206"/>
<evidence type="ECO:0000313" key="10">
    <source>
        <dbReference type="Proteomes" id="UP000242754"/>
    </source>
</evidence>
<evidence type="ECO:0000256" key="4">
    <source>
        <dbReference type="ARBA" id="ARBA00022475"/>
    </source>
</evidence>
<keyword evidence="7 8" id="KW-0472">Membrane</keyword>
<feature type="transmembrane region" description="Helical" evidence="8">
    <location>
        <begin position="182"/>
        <end position="199"/>
    </location>
</feature>
<evidence type="ECO:0000256" key="6">
    <source>
        <dbReference type="ARBA" id="ARBA00022989"/>
    </source>
</evidence>
<evidence type="ECO:0000313" key="9">
    <source>
        <dbReference type="EMBL" id="CZQ80510.1"/>
    </source>
</evidence>
<dbReference type="RefSeq" id="WP_087029793.1">
    <property type="nucleotide sequence ID" value="NZ_FJNE01000001.1"/>
</dbReference>
<dbReference type="Pfam" id="PF03591">
    <property type="entry name" value="AzlC"/>
    <property type="match status" value="1"/>
</dbReference>
<keyword evidence="4" id="KW-1003">Cell membrane</keyword>
<dbReference type="OrthoDB" id="3177005at2"/>
<dbReference type="PROSITE" id="PS51257">
    <property type="entry name" value="PROKAR_LIPOPROTEIN"/>
    <property type="match status" value="1"/>
</dbReference>
<dbReference type="GO" id="GO:0005886">
    <property type="term" value="C:plasma membrane"/>
    <property type="evidence" value="ECO:0007669"/>
    <property type="project" value="UniProtKB-SubCell"/>
</dbReference>
<feature type="transmembrane region" description="Helical" evidence="8">
    <location>
        <begin position="205"/>
        <end position="223"/>
    </location>
</feature>
<gene>
    <name evidence="9" type="ORF">Tpal_86</name>
</gene>
<feature type="transmembrane region" description="Helical" evidence="8">
    <location>
        <begin position="156"/>
        <end position="175"/>
    </location>
</feature>
<reference evidence="9 10" key="1">
    <citation type="submission" date="2016-02" db="EMBL/GenBank/DDBJ databases">
        <authorList>
            <person name="Wen L."/>
            <person name="He K."/>
            <person name="Yang H."/>
        </authorList>
    </citation>
    <scope>NUCLEOTIDE SEQUENCE [LARGE SCALE GENOMIC DNA]</scope>
    <source>
        <strain evidence="9">Trichococcus palustris</strain>
    </source>
</reference>
<dbReference type="AlphaFoldDB" id="A0A143Y5Y1"/>
<dbReference type="EMBL" id="FJNE01000001">
    <property type="protein sequence ID" value="CZQ80510.1"/>
    <property type="molecule type" value="Genomic_DNA"/>
</dbReference>
<keyword evidence="5 8" id="KW-0812">Transmembrane</keyword>
<keyword evidence="10" id="KW-1185">Reference proteome</keyword>
<evidence type="ECO:0000256" key="8">
    <source>
        <dbReference type="SAM" id="Phobius"/>
    </source>
</evidence>
<comment type="similarity">
    <text evidence="2">Belongs to the AzlC family.</text>
</comment>
<dbReference type="PANTHER" id="PTHR34979">
    <property type="entry name" value="INNER MEMBRANE PROTEIN YGAZ"/>
    <property type="match status" value="1"/>
</dbReference>
<feature type="transmembrane region" description="Helical" evidence="8">
    <location>
        <begin position="63"/>
        <end position="83"/>
    </location>
</feature>
<sequence>MSKSDWVAGMKAIYPVCFGYIPMGLACGVLLQQSGYHWVAVLFMSMFIYGGAAQFMIASMTAAGAGILEMVVMVFFINLRHLLMSSSLAQKIKAKKIPFSMLFAQTITDESFAVNTMHFKNDEEWTPNRGLAANITAYATWIASTAIGALAGKSIAISPVVMNYILIAMFIFLLISQIENRIVLWTAIFSGLLAVVLMNLLHHNIAIVITSVCASGFGLYLQNKKDAKEGILREQ</sequence>
<dbReference type="InterPro" id="IPR011606">
    <property type="entry name" value="Brnchd-chn_aa_trnsp_permease"/>
</dbReference>
<evidence type="ECO:0000256" key="1">
    <source>
        <dbReference type="ARBA" id="ARBA00004651"/>
    </source>
</evidence>
<organism evidence="9 10">
    <name type="scientific">Trichococcus palustris</name>
    <dbReference type="NCBI Taxonomy" id="140314"/>
    <lineage>
        <taxon>Bacteria</taxon>
        <taxon>Bacillati</taxon>
        <taxon>Bacillota</taxon>
        <taxon>Bacilli</taxon>
        <taxon>Lactobacillales</taxon>
        <taxon>Carnobacteriaceae</taxon>
        <taxon>Trichococcus</taxon>
    </lineage>
</organism>
<dbReference type="Proteomes" id="UP000242754">
    <property type="component" value="Unassembled WGS sequence"/>
</dbReference>
<proteinExistence type="inferred from homology"/>
<feature type="transmembrane region" description="Helical" evidence="8">
    <location>
        <begin position="12"/>
        <end position="31"/>
    </location>
</feature>
<dbReference type="GO" id="GO:1903785">
    <property type="term" value="P:L-valine transmembrane transport"/>
    <property type="evidence" value="ECO:0007669"/>
    <property type="project" value="TreeGrafter"/>
</dbReference>